<keyword evidence="2" id="KW-0645">Protease</keyword>
<evidence type="ECO:0000256" key="3">
    <source>
        <dbReference type="ARBA" id="ARBA00022801"/>
    </source>
</evidence>
<name>W4MFK7_9BACT</name>
<feature type="non-terminal residue" evidence="6">
    <location>
        <position position="1"/>
    </location>
</feature>
<dbReference type="HOGENOM" id="CLU_668205_0_0_7"/>
<protein>
    <recommendedName>
        <fullName evidence="5">Peptidase S49 domain-containing protein</fullName>
    </recommendedName>
</protein>
<organism evidence="6 7">
    <name type="scientific">Candidatus Entotheonella gemina</name>
    <dbReference type="NCBI Taxonomy" id="1429439"/>
    <lineage>
        <taxon>Bacteria</taxon>
        <taxon>Pseudomonadati</taxon>
        <taxon>Nitrospinota/Tectimicrobiota group</taxon>
        <taxon>Candidatus Tectimicrobiota</taxon>
        <taxon>Candidatus Entotheonellia</taxon>
        <taxon>Candidatus Entotheonellales</taxon>
        <taxon>Candidatus Entotheonellaceae</taxon>
        <taxon>Candidatus Entotheonella</taxon>
    </lineage>
</organism>
<evidence type="ECO:0000256" key="2">
    <source>
        <dbReference type="ARBA" id="ARBA00022670"/>
    </source>
</evidence>
<dbReference type="Proteomes" id="UP000019140">
    <property type="component" value="Unassembled WGS sequence"/>
</dbReference>
<dbReference type="PANTHER" id="PTHR33209">
    <property type="entry name" value="PROTEASE 4"/>
    <property type="match status" value="1"/>
</dbReference>
<dbReference type="InterPro" id="IPR004635">
    <property type="entry name" value="Pept_S49_SppA"/>
</dbReference>
<keyword evidence="7" id="KW-1185">Reference proteome</keyword>
<dbReference type="AlphaFoldDB" id="W4MFK7"/>
<dbReference type="InterPro" id="IPR047272">
    <property type="entry name" value="S49_SppA_C"/>
</dbReference>
<dbReference type="InterPro" id="IPR001907">
    <property type="entry name" value="ClpP"/>
</dbReference>
<dbReference type="PANTHER" id="PTHR33209:SF1">
    <property type="entry name" value="PEPTIDASE S49 DOMAIN-CONTAINING PROTEIN"/>
    <property type="match status" value="1"/>
</dbReference>
<dbReference type="GO" id="GO:0004252">
    <property type="term" value="F:serine-type endopeptidase activity"/>
    <property type="evidence" value="ECO:0007669"/>
    <property type="project" value="InterPro"/>
</dbReference>
<evidence type="ECO:0000256" key="4">
    <source>
        <dbReference type="ARBA" id="ARBA00022825"/>
    </source>
</evidence>
<evidence type="ECO:0000313" key="6">
    <source>
        <dbReference type="EMBL" id="ETX08988.1"/>
    </source>
</evidence>
<comment type="similarity">
    <text evidence="1">Belongs to the peptidase S49 family.</text>
</comment>
<evidence type="ECO:0000259" key="5">
    <source>
        <dbReference type="Pfam" id="PF01343"/>
    </source>
</evidence>
<keyword evidence="3" id="KW-0378">Hydrolase</keyword>
<dbReference type="Pfam" id="PF01343">
    <property type="entry name" value="Peptidase_S49"/>
    <property type="match status" value="2"/>
</dbReference>
<dbReference type="GO" id="GO:0006508">
    <property type="term" value="P:proteolysis"/>
    <property type="evidence" value="ECO:0007669"/>
    <property type="project" value="UniProtKB-KW"/>
</dbReference>
<keyword evidence="4" id="KW-0720">Serine protease</keyword>
<gene>
    <name evidence="6" type="ORF">ETSY2_02115</name>
</gene>
<dbReference type="EMBL" id="AZHX01000082">
    <property type="protein sequence ID" value="ETX08988.1"/>
    <property type="molecule type" value="Genomic_DNA"/>
</dbReference>
<accession>W4MFK7</accession>
<dbReference type="Gene3D" id="3.90.226.10">
    <property type="entry name" value="2-enoyl-CoA Hydratase, Chain A, domain 1"/>
    <property type="match status" value="2"/>
</dbReference>
<dbReference type="NCBIfam" id="TIGR00706">
    <property type="entry name" value="SppA_dom"/>
    <property type="match status" value="1"/>
</dbReference>
<feature type="domain" description="Peptidase S49" evidence="5">
    <location>
        <begin position="2"/>
        <end position="98"/>
    </location>
</feature>
<feature type="domain" description="Peptidase S49" evidence="5">
    <location>
        <begin position="195"/>
        <end position="345"/>
    </location>
</feature>
<dbReference type="SUPFAM" id="SSF52096">
    <property type="entry name" value="ClpP/crotonase"/>
    <property type="match status" value="2"/>
</dbReference>
<dbReference type="InterPro" id="IPR002142">
    <property type="entry name" value="Peptidase_S49"/>
</dbReference>
<proteinExistence type="inferred from homology"/>
<dbReference type="CDD" id="cd07023">
    <property type="entry name" value="S49_Sppa_N_C"/>
    <property type="match status" value="1"/>
</dbReference>
<sequence>WEKLGIDMQVEKVREYKTFGDLLVGREMTEAHREMANSLLDSLHRQLLQDIAEARGLTPEAVQKLIDGPTMTPADFQQAGLIDGTQYFDEVLESLKADGETKPKTVSMSTYRRVKPGVVGLKPEAKIALIYGMGGIVTGKSDWSATGDNMGSDTIVSAINEAAEDDSISAIVFRINSPGGSPLASDQIWHAVVRAKSKKPVIVSMSGAAASGGYYIAAGATHIVAQPATLTGSIGIVFSHANIEGLLGKLGIRTETVSRGAYARLLSPANSWSEEERQQVQRLMHDLYGTFTQKVAQGRNMEVSDVDAVGRGRVWTGAQAKEIGLVDELGGLTTALRVAKEHIELSANAAVELIFFPKPKGLVTTLLERLGMRTRASLPPPLRQVAHQLLLLAREGSGKPLFTMPYVLQID</sequence>
<dbReference type="Gene3D" id="6.20.330.10">
    <property type="match status" value="1"/>
</dbReference>
<evidence type="ECO:0000256" key="1">
    <source>
        <dbReference type="ARBA" id="ARBA00008683"/>
    </source>
</evidence>
<comment type="caution">
    <text evidence="6">The sequence shown here is derived from an EMBL/GenBank/DDBJ whole genome shotgun (WGS) entry which is preliminary data.</text>
</comment>
<reference evidence="6 7" key="1">
    <citation type="journal article" date="2014" name="Nature">
        <title>An environmental bacterial taxon with a large and distinct metabolic repertoire.</title>
        <authorList>
            <person name="Wilson M.C."/>
            <person name="Mori T."/>
            <person name="Ruckert C."/>
            <person name="Uria A.R."/>
            <person name="Helf M.J."/>
            <person name="Takada K."/>
            <person name="Gernert C."/>
            <person name="Steffens U.A."/>
            <person name="Heycke N."/>
            <person name="Schmitt S."/>
            <person name="Rinke C."/>
            <person name="Helfrich E.J."/>
            <person name="Brachmann A.O."/>
            <person name="Gurgui C."/>
            <person name="Wakimoto T."/>
            <person name="Kracht M."/>
            <person name="Crusemann M."/>
            <person name="Hentschel U."/>
            <person name="Abe I."/>
            <person name="Matsunaga S."/>
            <person name="Kalinowski J."/>
            <person name="Takeyama H."/>
            <person name="Piel J."/>
        </authorList>
    </citation>
    <scope>NUCLEOTIDE SEQUENCE [LARGE SCALE GENOMIC DNA]</scope>
    <source>
        <strain evidence="7">TSY2</strain>
    </source>
</reference>
<dbReference type="InterPro" id="IPR029045">
    <property type="entry name" value="ClpP/crotonase-like_dom_sf"/>
</dbReference>
<dbReference type="PRINTS" id="PR00127">
    <property type="entry name" value="CLPPROTEASEP"/>
</dbReference>
<dbReference type="GO" id="GO:0004176">
    <property type="term" value="F:ATP-dependent peptidase activity"/>
    <property type="evidence" value="ECO:0007669"/>
    <property type="project" value="InterPro"/>
</dbReference>
<evidence type="ECO:0000313" key="7">
    <source>
        <dbReference type="Proteomes" id="UP000019140"/>
    </source>
</evidence>